<protein>
    <submittedName>
        <fullName evidence="2">Uncharacterized protein</fullName>
    </submittedName>
</protein>
<evidence type="ECO:0000256" key="1">
    <source>
        <dbReference type="SAM" id="Phobius"/>
    </source>
</evidence>
<gene>
    <name evidence="2" type="ORF">METZ01_LOCUS259361</name>
</gene>
<keyword evidence="1" id="KW-0812">Transmembrane</keyword>
<reference evidence="2" key="1">
    <citation type="submission" date="2018-05" db="EMBL/GenBank/DDBJ databases">
        <authorList>
            <person name="Lanie J.A."/>
            <person name="Ng W.-L."/>
            <person name="Kazmierczak K.M."/>
            <person name="Andrzejewski T.M."/>
            <person name="Davidsen T.M."/>
            <person name="Wayne K.J."/>
            <person name="Tettelin H."/>
            <person name="Glass J.I."/>
            <person name="Rusch D."/>
            <person name="Podicherti R."/>
            <person name="Tsui H.-C.T."/>
            <person name="Winkler M.E."/>
        </authorList>
    </citation>
    <scope>NUCLEOTIDE SEQUENCE</scope>
</reference>
<dbReference type="EMBL" id="UINC01071536">
    <property type="protein sequence ID" value="SVC06507.1"/>
    <property type="molecule type" value="Genomic_DNA"/>
</dbReference>
<dbReference type="AlphaFoldDB" id="A0A382J557"/>
<organism evidence="2">
    <name type="scientific">marine metagenome</name>
    <dbReference type="NCBI Taxonomy" id="408172"/>
    <lineage>
        <taxon>unclassified sequences</taxon>
        <taxon>metagenomes</taxon>
        <taxon>ecological metagenomes</taxon>
    </lineage>
</organism>
<keyword evidence="1" id="KW-0472">Membrane</keyword>
<sequence>MTGLITMFKVIFGFLAICFGCGVILWLMLDEKPWRKNSKFRAWLKKKENK</sequence>
<name>A0A382J557_9ZZZZ</name>
<evidence type="ECO:0000313" key="2">
    <source>
        <dbReference type="EMBL" id="SVC06507.1"/>
    </source>
</evidence>
<feature type="transmembrane region" description="Helical" evidence="1">
    <location>
        <begin position="6"/>
        <end position="29"/>
    </location>
</feature>
<proteinExistence type="predicted"/>
<accession>A0A382J557</accession>
<keyword evidence="1" id="KW-1133">Transmembrane helix</keyword>